<dbReference type="HOGENOM" id="CLU_1989086_0_0_9"/>
<organism evidence="3 4">
    <name type="scientific">Dialister succinatiphilus YIT 11850</name>
    <dbReference type="NCBI Taxonomy" id="742743"/>
    <lineage>
        <taxon>Bacteria</taxon>
        <taxon>Bacillati</taxon>
        <taxon>Bacillota</taxon>
        <taxon>Negativicutes</taxon>
        <taxon>Veillonellales</taxon>
        <taxon>Veillonellaceae</taxon>
        <taxon>Dialister</taxon>
    </lineage>
</organism>
<feature type="region of interest" description="Disordered" evidence="1">
    <location>
        <begin position="52"/>
        <end position="80"/>
    </location>
</feature>
<sequence length="126" mass="14610">MMKHCAAAFCLFFLLFFWALPVDAASPFSSEKTYRITETELSRLESDLDRALEEKGKQKEQSERLRKQLRTLENQSEERKKALETVRKSFEEYAREEQKKQKRLRREKNAALGLVGLLAVALAAGK</sequence>
<protein>
    <submittedName>
        <fullName evidence="3">Uncharacterized protein</fullName>
    </submittedName>
</protein>
<evidence type="ECO:0000313" key="4">
    <source>
        <dbReference type="Proteomes" id="UP000003277"/>
    </source>
</evidence>
<dbReference type="Proteomes" id="UP000003277">
    <property type="component" value="Unassembled WGS sequence"/>
</dbReference>
<dbReference type="STRING" id="742743.HMPREF9453_00810"/>
<comment type="caution">
    <text evidence="3">The sequence shown here is derived from an EMBL/GenBank/DDBJ whole genome shotgun (WGS) entry which is preliminary data.</text>
</comment>
<feature type="signal peptide" evidence="2">
    <location>
        <begin position="1"/>
        <end position="24"/>
    </location>
</feature>
<evidence type="ECO:0000313" key="3">
    <source>
        <dbReference type="EMBL" id="EHO63220.1"/>
    </source>
</evidence>
<feature type="chain" id="PRO_5003548541" evidence="2">
    <location>
        <begin position="25"/>
        <end position="126"/>
    </location>
</feature>
<gene>
    <name evidence="3" type="ORF">HMPREF9453_00810</name>
</gene>
<name>H1CZM2_9FIRM</name>
<accession>H1CZM2</accession>
<evidence type="ECO:0000256" key="2">
    <source>
        <dbReference type="SAM" id="SignalP"/>
    </source>
</evidence>
<proteinExistence type="predicted"/>
<dbReference type="RefSeq" id="WP_008859314.1">
    <property type="nucleotide sequence ID" value="NZ_JH591187.1"/>
</dbReference>
<dbReference type="AlphaFoldDB" id="H1CZM2"/>
<evidence type="ECO:0000256" key="1">
    <source>
        <dbReference type="SAM" id="MobiDB-lite"/>
    </source>
</evidence>
<keyword evidence="4" id="KW-1185">Reference proteome</keyword>
<feature type="compositionally biased region" description="Basic and acidic residues" evidence="1">
    <location>
        <begin position="52"/>
        <end position="66"/>
    </location>
</feature>
<keyword evidence="2" id="KW-0732">Signal</keyword>
<dbReference type="EMBL" id="ADLT01000018">
    <property type="protein sequence ID" value="EHO63220.1"/>
    <property type="molecule type" value="Genomic_DNA"/>
</dbReference>
<reference evidence="3 4" key="1">
    <citation type="submission" date="2011-11" db="EMBL/GenBank/DDBJ databases">
        <title>The Genome Sequence of Dialister succinatiphilus YIT 11850.</title>
        <authorList>
            <consortium name="The Broad Institute Genome Sequencing Platform"/>
            <person name="Earl A."/>
            <person name="Ward D."/>
            <person name="Feldgarden M."/>
            <person name="Gevers D."/>
            <person name="Morotomi M."/>
            <person name="Young S.K."/>
            <person name="Zeng Q."/>
            <person name="Gargeya S."/>
            <person name="Fitzgerald M."/>
            <person name="Haas B."/>
            <person name="Abouelleil A."/>
            <person name="Alvarado L."/>
            <person name="Arachchi H.M."/>
            <person name="Berlin A."/>
            <person name="Brown A."/>
            <person name="Chapman S.B."/>
            <person name="Dunbar C."/>
            <person name="Gearin G."/>
            <person name="Goldberg J."/>
            <person name="Griggs A."/>
            <person name="Gujja S."/>
            <person name="Heiman D."/>
            <person name="Howarth C."/>
            <person name="Lui A."/>
            <person name="MacDonald P.J.P."/>
            <person name="Montmayeur A."/>
            <person name="Murphy C."/>
            <person name="Neiman D."/>
            <person name="Pearson M."/>
            <person name="Priest M."/>
            <person name="Roberts A."/>
            <person name="Saif S."/>
            <person name="Shea T."/>
            <person name="Sisk P."/>
            <person name="Stolte C."/>
            <person name="Sykes S."/>
            <person name="Wortman J."/>
            <person name="Nusbaum C."/>
            <person name="Birren B."/>
        </authorList>
    </citation>
    <scope>NUCLEOTIDE SEQUENCE [LARGE SCALE GENOMIC DNA]</scope>
    <source>
        <strain evidence="3 4">YIT 11850</strain>
    </source>
</reference>